<dbReference type="RefSeq" id="WP_009525105.1">
    <property type="nucleotide sequence ID" value="NZ_JH414549.1"/>
</dbReference>
<dbReference type="Gene3D" id="2.60.40.1850">
    <property type="match status" value="4"/>
</dbReference>
<dbReference type="Pfam" id="PF13306">
    <property type="entry name" value="LRR_5"/>
    <property type="match status" value="1"/>
</dbReference>
<dbReference type="PANTHER" id="PTHR45712">
    <property type="entry name" value="AGAP008170-PA"/>
    <property type="match status" value="1"/>
</dbReference>
<keyword evidence="2" id="KW-0433">Leucine-rich repeat</keyword>
<dbReference type="CDD" id="cd06920">
    <property type="entry name" value="NEAT"/>
    <property type="match status" value="2"/>
</dbReference>
<feature type="domain" description="NEAT" evidence="8">
    <location>
        <begin position="1314"/>
        <end position="1442"/>
    </location>
</feature>
<dbReference type="SMART" id="SM00369">
    <property type="entry name" value="LRR_TYP"/>
    <property type="match status" value="6"/>
</dbReference>
<evidence type="ECO:0000313" key="11">
    <source>
        <dbReference type="Proteomes" id="UP000006437"/>
    </source>
</evidence>
<feature type="compositionally biased region" description="Polar residues" evidence="6">
    <location>
        <begin position="60"/>
        <end position="76"/>
    </location>
</feature>
<feature type="region of interest" description="Disordered" evidence="6">
    <location>
        <begin position="37"/>
        <end position="76"/>
    </location>
</feature>
<evidence type="ECO:0000256" key="7">
    <source>
        <dbReference type="SAM" id="SignalP"/>
    </source>
</evidence>
<dbReference type="SUPFAM" id="SSF52058">
    <property type="entry name" value="L domain-like"/>
    <property type="match status" value="1"/>
</dbReference>
<dbReference type="PROSITE" id="PS50978">
    <property type="entry name" value="NEAT"/>
    <property type="match status" value="3"/>
</dbReference>
<dbReference type="InterPro" id="IPR050333">
    <property type="entry name" value="SLRP"/>
</dbReference>
<dbReference type="InterPro" id="IPR001119">
    <property type="entry name" value="SLH_dom"/>
</dbReference>
<dbReference type="Proteomes" id="UP000006437">
    <property type="component" value="Unassembled WGS sequence"/>
</dbReference>
<sequence length="2164" mass="244012">MKRKAQKLLSLALCSAMIYGNTLSSVPFAVYAQGQEISQDQGSEQEQNNTTNAQEKDAVENTTNEGQSEKQNTPSSEYVEALRKLLDVNNTVPLAPSNKKHSDGIEIVSIVLGKAGGLTGEMNVVKECISINIDAEIKPNELSSVLREHVKNVVIDDFEYPYRDPSDNKPAFMPWQGAYSIFAAYPLGIQAVEDFKKRDKHKVVINFDDGSKVEHTDQGYVKPDREPQSATGIAAKYKIVSTAKITDKYDYDNFVINFDKKIEYQDFNKIKEIKIEGSNKIFSKDKFEWSSSQISSKDGDVVRVAENNGNFVDTKVIIKFEDGSILKKSESGSGGQTPNIASQYKIEKTELVTKWGTTELKIHFDKNISLEWVNSIKNITINGKLYDQSNPEANKRDITDLGISMNTILSTSLHSDVIAQAKLKDPISIIIQFKDGSILKNAAAENEKPQTNMAAEHKLTGVKTKEDMLFLGFETSLYPFQLRDFSKISVNGLEFEFAALTYAVSEDNHNLHIQNSDIVQKAKEKDPVDIVITFADLTKIEKSIAKTVEKIASKYEIESAAANENYNGKKGLVVNFDKDIETDKKIFKTVNINGQDFALSEDKLTVGGKVLFIEGEDILKQAKKKVPVEIILVFSDDSKLEKNIGEGKEPGLTIDSELPDGDYTLGFNAYKYGENEISSVGGYLDERVKLHIEGNKKTVSFLNHLFAELLLDMAIKDDDDNRTRFSKNLVEVKNGKPQKAEYSIDLPDLKGKKVVYVLVAMPGSQVGAGDIGDYSKYKKIQIVFKDEVTKGFRDYKVIEDEKSALVEEDKNLIDALAEAGVDTNNDGQISKEELKNAKGKTKELPSGNNKYKIYSNVLDLENKKIKNVSMLKDLGPNIDAIVLASNQIAELPHDVFANATNIRAIFLDGNRIEKIDKDAFSNLSKLEHIQMDGNRFTELPDDLFKNNPKLQLISIANTNLSKLGSNFIKNQRNLQNLYIYENKSLTHLPDDFFEGQKNSEKLTNIHFELNNLDNLPSSLGYVTGLSVLKANGNEIKEIPDTFSNLVQLTEADFSYNRITSVPDELYTNMALYSKYSNKEPRLQFSNNMISDLPIEKIFETYDNNTKKFARLELNMNYLNSDVSKEDREKLEKIGVKFESDKWETYYPQKTNMKAVATAENGVISLKSDLDLLELIYWDKGDLVGGYSSLPTNKASFLSNDEFLSYFNTFGRDANGVSRDLKRNKAALEILKSKIGNDFKVNTVITKNGSVIYEDRSALPKEEGLLQTFKDDEMKKGDRYILTKSVYENNNIYGFMKSADFDIEFTANSDAKTQNENEKYNVDVWLKKDDNSNEKSMADRALVKPAKVEKIGDNTYRYTVTFKPMEVLGREGNITKFSIFKNGNKQLITPTVKGKQREYTFELNEKANEVKAEILADVMEQMNMKEQKVILVFNWDKKPEQPKPDQPKPEQPKEEKPVVTNIKTKVENGVATAVVNEAEVQKLNKEIKKPENTSVELKVDTENKDVKEIKTSIPESLFKAVKEADKKVTVTTKSAKINLDSKVVKQLAGKGDIEVSVKETTLDLKKLPDNFRDKIDNSRPVRDLIITADGNKIGNFAGKITVEIPYKKKLNEDSRAITPYYVKEDGSVQEMTDSVKYDGEKLSFKTDHFSTFAVGYDKNKLQTSGSSDELSDGVHTVSAWLRKENSNEESMAGKALSENVKVVKNGSIYKYTITFVPLEILGRTGHITSFAIDRNGTKEVVAEVSDGVYEFELDYKAKELKVYLKADIMDELGLGEQRAFIMFNWDGANTKPVKIERDLNVKVLDMDTNKESIINKFINPIAKLVEESGKYKYTVEFKTMKLNDKSGDITSFNIYNGQDSDTISPVKIDNDDYIVSYTFTLDEKPDKVKASIKADNVIDTYKDVYLVFTETNEVKKDNKQDKKKELEQQLKKKVEKILSKEERKYYKKQTLESLEKAFEAFKKGEKDSEAKLRAVLEIARLEKVTTLLQSGYMVGYPENKFMPNKQITVAEASVMFANLIDEETNEMPVTKAKTWYSKGVNKLVALGYIKVEKDTKLDPDRAITRAEYAYILAKLGNYKDGTKSLKDVKNDYWAAKEISSLVEKGIISGYKDGSFKPDNTITRAEACSMVNRAFNLKADISNKKPYSDVKKDSWAYEAIMTAAKK</sequence>
<dbReference type="InterPro" id="IPR018247">
    <property type="entry name" value="EF_Hand_1_Ca_BS"/>
</dbReference>
<feature type="domain" description="NEAT" evidence="8">
    <location>
        <begin position="658"/>
        <end position="792"/>
    </location>
</feature>
<dbReference type="InterPro" id="IPR003591">
    <property type="entry name" value="Leu-rich_rpt_typical-subtyp"/>
</dbReference>
<dbReference type="InterPro" id="IPR026906">
    <property type="entry name" value="LRR_5"/>
</dbReference>
<evidence type="ECO:0000256" key="5">
    <source>
        <dbReference type="SAM" id="Coils"/>
    </source>
</evidence>
<feature type="region of interest" description="Disordered" evidence="6">
    <location>
        <begin position="1436"/>
        <end position="1457"/>
    </location>
</feature>
<feature type="chain" id="PRO_5039310772" description="SLH domain protein" evidence="7">
    <location>
        <begin position="25"/>
        <end position="2164"/>
    </location>
</feature>
<accession>G9X3B3</accession>
<feature type="domain" description="SLH" evidence="9">
    <location>
        <begin position="1960"/>
        <end position="2029"/>
    </location>
</feature>
<comment type="subcellular location">
    <subcellularLocation>
        <location evidence="1">Cell envelope</location>
    </subcellularLocation>
</comment>
<keyword evidence="3 7" id="KW-0732">Signal</keyword>
<dbReference type="EMBL" id="AFZE01000057">
    <property type="protein sequence ID" value="EHL10655.1"/>
    <property type="molecule type" value="Genomic_DNA"/>
</dbReference>
<evidence type="ECO:0000256" key="2">
    <source>
        <dbReference type="ARBA" id="ARBA00022614"/>
    </source>
</evidence>
<gene>
    <name evidence="10" type="ORF">HMPREF9629_00870</name>
</gene>
<protein>
    <recommendedName>
        <fullName evidence="12">SLH domain protein</fullName>
    </recommendedName>
</protein>
<evidence type="ECO:0000256" key="3">
    <source>
        <dbReference type="ARBA" id="ARBA00022729"/>
    </source>
</evidence>
<evidence type="ECO:0008006" key="12">
    <source>
        <dbReference type="Google" id="ProtNLM"/>
    </source>
</evidence>
<organism evidence="10 11">
    <name type="scientific">Peptoanaerobacter stomatis</name>
    <dbReference type="NCBI Taxonomy" id="796937"/>
    <lineage>
        <taxon>Bacteria</taxon>
        <taxon>Bacillati</taxon>
        <taxon>Bacillota</taxon>
        <taxon>Clostridia</taxon>
        <taxon>Peptostreptococcales</taxon>
        <taxon>Filifactoraceae</taxon>
        <taxon>Peptoanaerobacter</taxon>
    </lineage>
</organism>
<dbReference type="PANTHER" id="PTHR45712:SF22">
    <property type="entry name" value="INSULIN-LIKE GROWTH FACTOR-BINDING PROTEIN COMPLEX ACID LABILE SUBUNIT"/>
    <property type="match status" value="1"/>
</dbReference>
<dbReference type="PATRIC" id="fig|796937.3.peg.2107"/>
<evidence type="ECO:0000259" key="8">
    <source>
        <dbReference type="PROSITE" id="PS50978"/>
    </source>
</evidence>
<comment type="caution">
    <text evidence="10">The sequence shown here is derived from an EMBL/GenBank/DDBJ whole genome shotgun (WGS) entry which is preliminary data.</text>
</comment>
<dbReference type="HOGENOM" id="CLU_231611_0_0_9"/>
<dbReference type="PROSITE" id="PS00018">
    <property type="entry name" value="EF_HAND_1"/>
    <property type="match status" value="1"/>
</dbReference>
<dbReference type="SMART" id="SM00725">
    <property type="entry name" value="NEAT"/>
    <property type="match status" value="3"/>
</dbReference>
<proteinExistence type="predicted"/>
<evidence type="ECO:0000259" key="9">
    <source>
        <dbReference type="PROSITE" id="PS51272"/>
    </source>
</evidence>
<dbReference type="PROSITE" id="PS51272">
    <property type="entry name" value="SLH"/>
    <property type="match status" value="2"/>
</dbReference>
<feature type="signal peptide" evidence="7">
    <location>
        <begin position="1"/>
        <end position="24"/>
    </location>
</feature>
<feature type="compositionally biased region" description="Basic and acidic residues" evidence="6">
    <location>
        <begin position="1436"/>
        <end position="1456"/>
    </location>
</feature>
<keyword evidence="5" id="KW-0175">Coiled coil</keyword>
<name>G9X3B3_9FIRM</name>
<evidence type="ECO:0000256" key="6">
    <source>
        <dbReference type="SAM" id="MobiDB-lite"/>
    </source>
</evidence>
<dbReference type="SUPFAM" id="SSF158911">
    <property type="entry name" value="NEAT domain-like"/>
    <property type="match status" value="4"/>
</dbReference>
<evidence type="ECO:0000313" key="10">
    <source>
        <dbReference type="EMBL" id="EHL10655.1"/>
    </source>
</evidence>
<feature type="domain" description="SLH" evidence="9">
    <location>
        <begin position="2080"/>
        <end position="2143"/>
    </location>
</feature>
<dbReference type="Pfam" id="PF05031">
    <property type="entry name" value="NEAT"/>
    <property type="match status" value="2"/>
</dbReference>
<reference evidence="10 11" key="1">
    <citation type="submission" date="2011-08" db="EMBL/GenBank/DDBJ databases">
        <title>The Genome Sequence of Eubacteriaceae bacterium ACC19a.</title>
        <authorList>
            <consortium name="The Broad Institute Genome Sequencing Platform"/>
            <person name="Earl A."/>
            <person name="Ward D."/>
            <person name="Feldgarden M."/>
            <person name="Gevers D."/>
            <person name="Sizova M."/>
            <person name="Hazen A."/>
            <person name="Epstein S."/>
            <person name="Young S.K."/>
            <person name="Zeng Q."/>
            <person name="Gargeya S."/>
            <person name="Fitzgerald M."/>
            <person name="Haas B."/>
            <person name="Abouelleil A."/>
            <person name="Alvarado L."/>
            <person name="Arachchi H.M."/>
            <person name="Berlin A."/>
            <person name="Brown A."/>
            <person name="Chapman S.B."/>
            <person name="Chen Z."/>
            <person name="Dunbar C."/>
            <person name="Freedman E."/>
            <person name="Gearin G."/>
            <person name="Gellesch M."/>
            <person name="Goldberg J."/>
            <person name="Griggs A."/>
            <person name="Gujja S."/>
            <person name="Heiman D."/>
            <person name="Howarth C."/>
            <person name="Larson L."/>
            <person name="Lui A."/>
            <person name="MacDonald P.J.P."/>
            <person name="Montmayeur A."/>
            <person name="Murphy C."/>
            <person name="Neiman D."/>
            <person name="Pearson M."/>
            <person name="Priest M."/>
            <person name="Roberts A."/>
            <person name="Saif S."/>
            <person name="Shea T."/>
            <person name="Shenoy N."/>
            <person name="Sisk P."/>
            <person name="Stolte C."/>
            <person name="Sykes S."/>
            <person name="Wortman J."/>
            <person name="Nusbaum C."/>
            <person name="Birren B."/>
        </authorList>
    </citation>
    <scope>NUCLEOTIDE SEQUENCE [LARGE SCALE GENOMIC DNA]</scope>
    <source>
        <strain evidence="10 11">ACC19a</strain>
    </source>
</reference>
<evidence type="ECO:0000256" key="4">
    <source>
        <dbReference type="ARBA" id="ARBA00022737"/>
    </source>
</evidence>
<dbReference type="InterPro" id="IPR037250">
    <property type="entry name" value="NEAT_dom_sf"/>
</dbReference>
<dbReference type="InterPro" id="IPR006635">
    <property type="entry name" value="NEAT_dom"/>
</dbReference>
<feature type="compositionally biased region" description="Polar residues" evidence="6">
    <location>
        <begin position="37"/>
        <end position="53"/>
    </location>
</feature>
<dbReference type="GO" id="GO:0030313">
    <property type="term" value="C:cell envelope"/>
    <property type="evidence" value="ECO:0007669"/>
    <property type="project" value="UniProtKB-SubCell"/>
</dbReference>
<feature type="coiled-coil region" evidence="5">
    <location>
        <begin position="1908"/>
        <end position="1942"/>
    </location>
</feature>
<dbReference type="Gene3D" id="3.80.10.10">
    <property type="entry name" value="Ribonuclease Inhibitor"/>
    <property type="match status" value="2"/>
</dbReference>
<keyword evidence="4" id="KW-0677">Repeat</keyword>
<dbReference type="Pfam" id="PF00395">
    <property type="entry name" value="SLH"/>
    <property type="match status" value="2"/>
</dbReference>
<dbReference type="InterPro" id="IPR032675">
    <property type="entry name" value="LRR_dom_sf"/>
</dbReference>
<feature type="domain" description="NEAT" evidence="8">
    <location>
        <begin position="1669"/>
        <end position="1802"/>
    </location>
</feature>
<dbReference type="BioCyc" id="EBAC796937-HMP:GMGH-872-MONOMER"/>
<evidence type="ECO:0000256" key="1">
    <source>
        <dbReference type="ARBA" id="ARBA00004196"/>
    </source>
</evidence>